<keyword evidence="1 8" id="KW-0645">Protease</keyword>
<dbReference type="GO" id="GO:0006508">
    <property type="term" value="P:proteolysis"/>
    <property type="evidence" value="ECO:0007669"/>
    <property type="project" value="UniProtKB-KW"/>
</dbReference>
<dbReference type="InterPro" id="IPR001254">
    <property type="entry name" value="Trypsin_dom"/>
</dbReference>
<dbReference type="InterPro" id="IPR009003">
    <property type="entry name" value="Peptidase_S1_PA"/>
</dbReference>
<name>A0A9N9SJX2_PHACE</name>
<dbReference type="PROSITE" id="PS00135">
    <property type="entry name" value="TRYPSIN_SER"/>
    <property type="match status" value="1"/>
</dbReference>
<dbReference type="InterPro" id="IPR001314">
    <property type="entry name" value="Peptidase_S1A"/>
</dbReference>
<evidence type="ECO:0000313" key="12">
    <source>
        <dbReference type="Proteomes" id="UP001153737"/>
    </source>
</evidence>
<proteinExistence type="inferred from homology"/>
<dbReference type="FunFam" id="2.40.10.10:FF:000084">
    <property type="entry name" value="Serine protease easter"/>
    <property type="match status" value="1"/>
</dbReference>
<dbReference type="GO" id="GO:0004252">
    <property type="term" value="F:serine-type endopeptidase activity"/>
    <property type="evidence" value="ECO:0007669"/>
    <property type="project" value="InterPro"/>
</dbReference>
<dbReference type="Pfam" id="PF00089">
    <property type="entry name" value="Trypsin"/>
    <property type="match status" value="1"/>
</dbReference>
<dbReference type="SUPFAM" id="SSF50494">
    <property type="entry name" value="Trypsin-like serine proteases"/>
    <property type="match status" value="1"/>
</dbReference>
<feature type="region of interest" description="Disordered" evidence="9">
    <location>
        <begin position="285"/>
        <end position="305"/>
    </location>
</feature>
<keyword evidence="4 8" id="KW-0720">Serine protease</keyword>
<dbReference type="AlphaFoldDB" id="A0A9N9SJX2"/>
<evidence type="ECO:0000256" key="4">
    <source>
        <dbReference type="ARBA" id="ARBA00022825"/>
    </source>
</evidence>
<dbReference type="PROSITE" id="PS00134">
    <property type="entry name" value="TRYPSIN_HIS"/>
    <property type="match status" value="1"/>
</dbReference>
<reference evidence="11" key="2">
    <citation type="submission" date="2022-10" db="EMBL/GenBank/DDBJ databases">
        <authorList>
            <consortium name="ENA_rothamsted_submissions"/>
            <consortium name="culmorum"/>
            <person name="King R."/>
        </authorList>
    </citation>
    <scope>NUCLEOTIDE SEQUENCE</scope>
</reference>
<evidence type="ECO:0000256" key="8">
    <source>
        <dbReference type="RuleBase" id="RU363034"/>
    </source>
</evidence>
<feature type="domain" description="Peptidase S1" evidence="10">
    <location>
        <begin position="94"/>
        <end position="347"/>
    </location>
</feature>
<evidence type="ECO:0000256" key="1">
    <source>
        <dbReference type="ARBA" id="ARBA00022670"/>
    </source>
</evidence>
<dbReference type="OrthoDB" id="8114044at2759"/>
<dbReference type="PRINTS" id="PR00722">
    <property type="entry name" value="CHYMOTRYPSIN"/>
</dbReference>
<dbReference type="FunFam" id="2.40.10.10:FF:000028">
    <property type="entry name" value="Serine protease easter"/>
    <property type="match status" value="1"/>
</dbReference>
<comment type="similarity">
    <text evidence="7">Belongs to the peptidase S1 family. CLIP subfamily.</text>
</comment>
<evidence type="ECO:0000313" key="11">
    <source>
        <dbReference type="EMBL" id="CAG9822462.1"/>
    </source>
</evidence>
<evidence type="ECO:0000259" key="10">
    <source>
        <dbReference type="PROSITE" id="PS50240"/>
    </source>
</evidence>
<keyword evidence="5" id="KW-1015">Disulfide bond</keyword>
<keyword evidence="3 8" id="KW-0378">Hydrolase</keyword>
<accession>A0A9N9SJX2</accession>
<evidence type="ECO:0000256" key="6">
    <source>
        <dbReference type="ARBA" id="ARBA00023180"/>
    </source>
</evidence>
<keyword evidence="2" id="KW-0732">Signal</keyword>
<evidence type="ECO:0000256" key="5">
    <source>
        <dbReference type="ARBA" id="ARBA00023157"/>
    </source>
</evidence>
<evidence type="ECO:0000256" key="3">
    <source>
        <dbReference type="ARBA" id="ARBA00022801"/>
    </source>
</evidence>
<reference evidence="11" key="1">
    <citation type="submission" date="2022-01" db="EMBL/GenBank/DDBJ databases">
        <authorList>
            <person name="King R."/>
        </authorList>
    </citation>
    <scope>NUCLEOTIDE SEQUENCE</scope>
</reference>
<dbReference type="InterPro" id="IPR033116">
    <property type="entry name" value="TRYPSIN_SER"/>
</dbReference>
<dbReference type="InterPro" id="IPR018114">
    <property type="entry name" value="TRYPSIN_HIS"/>
</dbReference>
<dbReference type="EMBL" id="OU896712">
    <property type="protein sequence ID" value="CAG9822462.1"/>
    <property type="molecule type" value="Genomic_DNA"/>
</dbReference>
<dbReference type="Proteomes" id="UP001153737">
    <property type="component" value="Chromosome 6"/>
</dbReference>
<dbReference type="CDD" id="cd00190">
    <property type="entry name" value="Tryp_SPc"/>
    <property type="match status" value="1"/>
</dbReference>
<sequence>MGTLHLHLRLQPAAERGPDQGHRAAAVPAIVAVRLRQRAARLLRRGRQLRATATTIGGTRASGRTSGGSRNGQFRRNRALPDRSGCGFQDTDRIYHGNETSLEEFPWMALLQYRNASGFTKWACAGALINPRYVLTAAHCVTGLSRRAGNLINVRLGEHNTDTDIDCEGPRYCNERPVDVAVESTVFHDGYDRNNDNRYNDIALVRLSRPVQYSNFIRPICLPEPNEVANVGENVIVAGWGATELLTRSPIKLKLQLPIADKDQCSRTFRTAGISLRESQICAGGQEGRDSCTGDSGGPLMQTSRNDTSQWYLEGVVSFGARCGSAGWPGIYTKVESYLEWIHGAVRN</sequence>
<dbReference type="PANTHER" id="PTHR24256">
    <property type="entry name" value="TRYPTASE-RELATED"/>
    <property type="match status" value="1"/>
</dbReference>
<evidence type="ECO:0000256" key="2">
    <source>
        <dbReference type="ARBA" id="ARBA00022729"/>
    </source>
</evidence>
<dbReference type="Gene3D" id="2.40.10.10">
    <property type="entry name" value="Trypsin-like serine proteases"/>
    <property type="match status" value="2"/>
</dbReference>
<protein>
    <recommendedName>
        <fullName evidence="10">Peptidase S1 domain-containing protein</fullName>
    </recommendedName>
</protein>
<organism evidence="11 12">
    <name type="scientific">Phaedon cochleariae</name>
    <name type="common">Mustard beetle</name>
    <dbReference type="NCBI Taxonomy" id="80249"/>
    <lineage>
        <taxon>Eukaryota</taxon>
        <taxon>Metazoa</taxon>
        <taxon>Ecdysozoa</taxon>
        <taxon>Arthropoda</taxon>
        <taxon>Hexapoda</taxon>
        <taxon>Insecta</taxon>
        <taxon>Pterygota</taxon>
        <taxon>Neoptera</taxon>
        <taxon>Endopterygota</taxon>
        <taxon>Coleoptera</taxon>
        <taxon>Polyphaga</taxon>
        <taxon>Cucujiformia</taxon>
        <taxon>Chrysomeloidea</taxon>
        <taxon>Chrysomelidae</taxon>
        <taxon>Chrysomelinae</taxon>
        <taxon>Chrysomelini</taxon>
        <taxon>Phaedon</taxon>
    </lineage>
</organism>
<keyword evidence="12" id="KW-1185">Reference proteome</keyword>
<dbReference type="InterPro" id="IPR043504">
    <property type="entry name" value="Peptidase_S1_PA_chymotrypsin"/>
</dbReference>
<feature type="region of interest" description="Disordered" evidence="9">
    <location>
        <begin position="57"/>
        <end position="82"/>
    </location>
</feature>
<dbReference type="SMART" id="SM00020">
    <property type="entry name" value="Tryp_SPc"/>
    <property type="match status" value="1"/>
</dbReference>
<dbReference type="PROSITE" id="PS50240">
    <property type="entry name" value="TRYPSIN_DOM"/>
    <property type="match status" value="1"/>
</dbReference>
<gene>
    <name evidence="11" type="ORF">PHAECO_LOCUS9974</name>
</gene>
<evidence type="ECO:0000256" key="7">
    <source>
        <dbReference type="ARBA" id="ARBA00024195"/>
    </source>
</evidence>
<keyword evidence="6" id="KW-0325">Glycoprotein</keyword>
<evidence type="ECO:0000256" key="9">
    <source>
        <dbReference type="SAM" id="MobiDB-lite"/>
    </source>
</evidence>
<dbReference type="InterPro" id="IPR051487">
    <property type="entry name" value="Ser/Thr_Proteases_Immune/Dev"/>
</dbReference>